<dbReference type="AlphaFoldDB" id="A0A1M6EMT0"/>
<gene>
    <name evidence="2" type="ORF">SAMN05444373_10136</name>
</gene>
<protein>
    <submittedName>
        <fullName evidence="2">Uncharacterized protein</fullName>
    </submittedName>
</protein>
<dbReference type="OrthoDB" id="2633851at2"/>
<name>A0A1M6EMT0_9FIRM</name>
<dbReference type="Proteomes" id="UP000324781">
    <property type="component" value="Unassembled WGS sequence"/>
</dbReference>
<dbReference type="RefSeq" id="WP_014256706.1">
    <property type="nucleotide sequence ID" value="NZ_FQZP01000013.1"/>
</dbReference>
<evidence type="ECO:0000256" key="1">
    <source>
        <dbReference type="SAM" id="Phobius"/>
    </source>
</evidence>
<accession>A0A1M6EMT0</accession>
<evidence type="ECO:0000313" key="2">
    <source>
        <dbReference type="EMBL" id="SHI86588.1"/>
    </source>
</evidence>
<organism evidence="2 3">
    <name type="scientific">Thermoclostridium caenicola</name>
    <dbReference type="NCBI Taxonomy" id="659425"/>
    <lineage>
        <taxon>Bacteria</taxon>
        <taxon>Bacillati</taxon>
        <taxon>Bacillota</taxon>
        <taxon>Clostridia</taxon>
        <taxon>Eubacteriales</taxon>
        <taxon>Oscillospiraceae</taxon>
        <taxon>Thermoclostridium</taxon>
    </lineage>
</organism>
<sequence>MNTSIEKALHKGLDDVEVPPRLEVQTIEKIREKSKITFFNFRLNRKYVSIAACVVVVVIAFIGVQPYINNNNILPSEKGLDQPSVQAPSSTNLDNTGQNSAVYHNIDISQIIRQPYEANVPASYFFQNWLQFVKKNPGVGSHWDNQQFNKDSIESVLHISIISPVLPKGDYTTTQSVLVDDATGEVMAFRTDYYYYNKDTLEFQNRFSVFYFLVDYFNTEELEQVQNVTKPNGQIHIDDFYPSTNVNAKVPHVRKLIYLENRVGIAIEAEADVVKTEDKVDEEKSRERYEETDKQLIGLMKSII</sequence>
<proteinExistence type="predicted"/>
<evidence type="ECO:0000313" key="3">
    <source>
        <dbReference type="Proteomes" id="UP000324781"/>
    </source>
</evidence>
<keyword evidence="1" id="KW-1133">Transmembrane helix</keyword>
<keyword evidence="1" id="KW-0472">Membrane</keyword>
<dbReference type="EMBL" id="FQZP01000013">
    <property type="protein sequence ID" value="SHI86588.1"/>
    <property type="molecule type" value="Genomic_DNA"/>
</dbReference>
<feature type="transmembrane region" description="Helical" evidence="1">
    <location>
        <begin position="47"/>
        <end position="68"/>
    </location>
</feature>
<keyword evidence="3" id="KW-1185">Reference proteome</keyword>
<reference evidence="2 3" key="1">
    <citation type="submission" date="2016-11" db="EMBL/GenBank/DDBJ databases">
        <authorList>
            <person name="Varghese N."/>
            <person name="Submissions S."/>
        </authorList>
    </citation>
    <scope>NUCLEOTIDE SEQUENCE [LARGE SCALE GENOMIC DNA]</scope>
    <source>
        <strain evidence="2 3">DSM 19027</strain>
    </source>
</reference>
<keyword evidence="1" id="KW-0812">Transmembrane</keyword>